<dbReference type="Proteomes" id="UP000030403">
    <property type="component" value="Unassembled WGS sequence"/>
</dbReference>
<dbReference type="NCBIfam" id="TIGR03558">
    <property type="entry name" value="oxido_grp_1"/>
    <property type="match status" value="1"/>
</dbReference>
<dbReference type="InterPro" id="IPR036661">
    <property type="entry name" value="Luciferase-like_sf"/>
</dbReference>
<dbReference type="OrthoDB" id="9780518at2"/>
<dbReference type="Pfam" id="PF00296">
    <property type="entry name" value="Bac_luciferase"/>
    <property type="match status" value="1"/>
</dbReference>
<dbReference type="RefSeq" id="WP_027445739.1">
    <property type="nucleotide sequence ID" value="NZ_AULJ01000013.1"/>
</dbReference>
<proteinExistence type="predicted"/>
<evidence type="ECO:0000256" key="1">
    <source>
        <dbReference type="ARBA" id="ARBA00007789"/>
    </source>
</evidence>
<dbReference type="InterPro" id="IPR050766">
    <property type="entry name" value="Bact_Lucif_Oxidored"/>
</dbReference>
<evidence type="ECO:0000313" key="4">
    <source>
        <dbReference type="Proteomes" id="UP000030403"/>
    </source>
</evidence>
<dbReference type="EMBL" id="AVPF01000002">
    <property type="protein sequence ID" value="KGX91451.1"/>
    <property type="molecule type" value="Genomic_DNA"/>
</dbReference>
<name>A0A0A5GE24_9BACI</name>
<dbReference type="CDD" id="cd00347">
    <property type="entry name" value="Flavin_utilizing_monoxygenases"/>
    <property type="match status" value="1"/>
</dbReference>
<dbReference type="SUPFAM" id="SSF51679">
    <property type="entry name" value="Bacterial luciferase-like"/>
    <property type="match status" value="1"/>
</dbReference>
<comment type="similarity">
    <text evidence="1">To bacterial alkanal monooxygenase alpha and beta chains.</text>
</comment>
<dbReference type="STRING" id="1385511.GCA_000425225_01395"/>
<protein>
    <recommendedName>
        <fullName evidence="2">Luciferase-like domain-containing protein</fullName>
    </recommendedName>
</protein>
<dbReference type="GO" id="GO:0005829">
    <property type="term" value="C:cytosol"/>
    <property type="evidence" value="ECO:0007669"/>
    <property type="project" value="TreeGrafter"/>
</dbReference>
<dbReference type="InterPro" id="IPR019949">
    <property type="entry name" value="CmoO-like"/>
</dbReference>
<evidence type="ECO:0000313" key="3">
    <source>
        <dbReference type="EMBL" id="KGX91451.1"/>
    </source>
</evidence>
<dbReference type="eggNOG" id="COG2141">
    <property type="taxonomic scope" value="Bacteria"/>
</dbReference>
<dbReference type="AlphaFoldDB" id="A0A0A5GE24"/>
<dbReference type="Gene3D" id="3.20.20.30">
    <property type="entry name" value="Luciferase-like domain"/>
    <property type="match status" value="1"/>
</dbReference>
<gene>
    <name evidence="3" type="ORF">N783_07800</name>
</gene>
<sequence length="331" mass="37225">MKLSVLDQSPISKGQTAEEALHQTLELARFTEQLGYHRYWVAEHHNTNGLASSSPEVLISRIAAETRQIRVGSGGVLLPQYSPLKVAETFKMLEAFFPGRIDLGLGRSPGGSQQTRLALTDGLSKTLSAFSRQVKEIHGYLYDTLPEDHAYKGVLATPRTKSNPDTWILGITERGAKHAAINGTGFTFGHFINPDQAEESIQTYLNHFKPSEARREPAINACVFVVCAETKEEAETLALSQDKWLLQVEKAIDTRVPSIEEVKEYTFSSREFEKVKNNRRRAIIGTPEDVYEELKSLSEQYQTDEFLIITNIYDFEAKKRSYELLANIANL</sequence>
<feature type="domain" description="Luciferase-like" evidence="2">
    <location>
        <begin position="1"/>
        <end position="299"/>
    </location>
</feature>
<accession>A0A0A5GE24</accession>
<evidence type="ECO:0000259" key="2">
    <source>
        <dbReference type="Pfam" id="PF00296"/>
    </source>
</evidence>
<dbReference type="GO" id="GO:0016705">
    <property type="term" value="F:oxidoreductase activity, acting on paired donors, with incorporation or reduction of molecular oxygen"/>
    <property type="evidence" value="ECO:0007669"/>
    <property type="project" value="InterPro"/>
</dbReference>
<dbReference type="InterPro" id="IPR011251">
    <property type="entry name" value="Luciferase-like_dom"/>
</dbReference>
<dbReference type="PANTHER" id="PTHR30137:SF19">
    <property type="entry name" value="LUCIFERASE-LIKE MONOOXYGENASE"/>
    <property type="match status" value="1"/>
</dbReference>
<comment type="caution">
    <text evidence="3">The sequence shown here is derived from an EMBL/GenBank/DDBJ whole genome shotgun (WGS) entry which is preliminary data.</text>
</comment>
<dbReference type="FunFam" id="3.20.20.30:FF:000002">
    <property type="entry name" value="LLM class flavin-dependent oxidoreductase"/>
    <property type="match status" value="1"/>
</dbReference>
<keyword evidence="4" id="KW-1185">Reference proteome</keyword>
<dbReference type="PANTHER" id="PTHR30137">
    <property type="entry name" value="LUCIFERASE-LIKE MONOOXYGENASE"/>
    <property type="match status" value="1"/>
</dbReference>
<reference evidence="3 4" key="1">
    <citation type="submission" date="2013-08" db="EMBL/GenBank/DDBJ databases">
        <authorList>
            <person name="Huang J."/>
            <person name="Wang G."/>
        </authorList>
    </citation>
    <scope>NUCLEOTIDE SEQUENCE [LARGE SCALE GENOMIC DNA]</scope>
    <source>
        <strain evidence="3 4">BH030004</strain>
    </source>
</reference>
<organism evidence="3 4">
    <name type="scientific">Pontibacillus marinus BH030004 = DSM 16465</name>
    <dbReference type="NCBI Taxonomy" id="1385511"/>
    <lineage>
        <taxon>Bacteria</taxon>
        <taxon>Bacillati</taxon>
        <taxon>Bacillota</taxon>
        <taxon>Bacilli</taxon>
        <taxon>Bacillales</taxon>
        <taxon>Bacillaceae</taxon>
        <taxon>Pontibacillus</taxon>
    </lineage>
</organism>